<dbReference type="KEGG" id="srub:C2R22_19125"/>
<dbReference type="InterPro" id="IPR006059">
    <property type="entry name" value="SBP"/>
</dbReference>
<accession>A0A2I8VQA7</accession>
<dbReference type="PANTHER" id="PTHR43649">
    <property type="entry name" value="ARABINOSE-BINDING PROTEIN-RELATED"/>
    <property type="match status" value="1"/>
</dbReference>
<dbReference type="InterPro" id="IPR050490">
    <property type="entry name" value="Bact_solute-bd_prot1"/>
</dbReference>
<dbReference type="AlphaFoldDB" id="A0A2I8VQA7"/>
<dbReference type="Proteomes" id="UP000236584">
    <property type="component" value="Chromosome"/>
</dbReference>
<dbReference type="PROSITE" id="PS51257">
    <property type="entry name" value="PROKAR_LIPOPROTEIN"/>
    <property type="match status" value="1"/>
</dbReference>
<keyword evidence="3" id="KW-0732">Signal</keyword>
<sequence length="483" mass="52523">MKAVGSAGAAVGGSLTGCLARGQTPPSTVQIAANTDVKNNLDAIQSKLHEVGLSKDVELSAIAGAASTGARKQQYNRWLSANLEQPSLFMMDSGWTIPFIVRNQLANVSELRPDLAKTVQDEYFETFVQSLEDRNGDVYGVPLFPTTGSILYRKDLVEEAGFAPEDEEWATTPMSWERFSKVTKRTQEQTDTTYGFTFQAKAYEGLSCCDFKEFIGTWGGSYFGPKENLFGPVDGRPVTVNSDPVIKATKMVRSFIHGDAPNTLDAIAGNIAPRAVLQWTEEPSRKPFTGGRAVMHRNWPYAIAINGAEGEFGEDLGVMPIPYGVREDEAEIEGYGGTMSSLGGWHVCLNPKAQNKQRALEVMEAMVSEEFQLFLFETLGWLPPRPDLFESERAKQVPVVGRYLDTLRLTVENAVPRPVTVAWPQESTKIAQQANAAFSGDATPTQAMKTLERQLNVIEAASDRTNTAGQGGTSQNGTAGGGS</sequence>
<keyword evidence="6" id="KW-1185">Reference proteome</keyword>
<comment type="similarity">
    <text evidence="1">Belongs to the bacterial solute-binding protein 1 family.</text>
</comment>
<evidence type="ECO:0000256" key="4">
    <source>
        <dbReference type="SAM" id="MobiDB-lite"/>
    </source>
</evidence>
<feature type="region of interest" description="Disordered" evidence="4">
    <location>
        <begin position="462"/>
        <end position="483"/>
    </location>
</feature>
<dbReference type="Gene3D" id="3.40.190.10">
    <property type="entry name" value="Periplasmic binding protein-like II"/>
    <property type="match status" value="2"/>
</dbReference>
<gene>
    <name evidence="5" type="ORF">C2R22_19125</name>
</gene>
<dbReference type="PANTHER" id="PTHR43649:SF34">
    <property type="entry name" value="ABC TRANSPORTER PERIPLASMIC-BINDING PROTEIN YCJN-RELATED"/>
    <property type="match status" value="1"/>
</dbReference>
<evidence type="ECO:0000313" key="5">
    <source>
        <dbReference type="EMBL" id="AUV84064.1"/>
    </source>
</evidence>
<organism evidence="5 6">
    <name type="scientific">Salinigranum rubrum</name>
    <dbReference type="NCBI Taxonomy" id="755307"/>
    <lineage>
        <taxon>Archaea</taxon>
        <taxon>Methanobacteriati</taxon>
        <taxon>Methanobacteriota</taxon>
        <taxon>Stenosarchaea group</taxon>
        <taxon>Halobacteria</taxon>
        <taxon>Halobacteriales</taxon>
        <taxon>Haloferacaceae</taxon>
        <taxon>Salinigranum</taxon>
    </lineage>
</organism>
<reference evidence="5 6" key="1">
    <citation type="submission" date="2018-01" db="EMBL/GenBank/DDBJ databases">
        <title>Complete genome sequence of Salinigranum rubrum GX10T, an extremely halophilic archaeon isolated from a marine solar saltern.</title>
        <authorList>
            <person name="Han S."/>
        </authorList>
    </citation>
    <scope>NUCLEOTIDE SEQUENCE [LARGE SCALE GENOMIC DNA]</scope>
    <source>
        <strain evidence="5 6">GX10</strain>
    </source>
</reference>
<keyword evidence="2" id="KW-0813">Transport</keyword>
<evidence type="ECO:0000256" key="1">
    <source>
        <dbReference type="ARBA" id="ARBA00008520"/>
    </source>
</evidence>
<dbReference type="EMBL" id="CP026309">
    <property type="protein sequence ID" value="AUV84064.1"/>
    <property type="molecule type" value="Genomic_DNA"/>
</dbReference>
<proteinExistence type="inferred from homology"/>
<dbReference type="OrthoDB" id="328108at2157"/>
<dbReference type="SUPFAM" id="SSF53850">
    <property type="entry name" value="Periplasmic binding protein-like II"/>
    <property type="match status" value="1"/>
</dbReference>
<name>A0A2I8VQA7_9EURY</name>
<protein>
    <submittedName>
        <fullName evidence="5">Sugar ABC transporter substrate-binding protein</fullName>
    </submittedName>
</protein>
<dbReference type="Pfam" id="PF13416">
    <property type="entry name" value="SBP_bac_8"/>
    <property type="match status" value="1"/>
</dbReference>
<evidence type="ECO:0000313" key="6">
    <source>
        <dbReference type="Proteomes" id="UP000236584"/>
    </source>
</evidence>
<feature type="compositionally biased region" description="Gly residues" evidence="4">
    <location>
        <begin position="469"/>
        <end position="483"/>
    </location>
</feature>
<evidence type="ECO:0000256" key="3">
    <source>
        <dbReference type="ARBA" id="ARBA00022729"/>
    </source>
</evidence>
<evidence type="ECO:0000256" key="2">
    <source>
        <dbReference type="ARBA" id="ARBA00022448"/>
    </source>
</evidence>